<dbReference type="PANTHER" id="PTHR31623">
    <property type="entry name" value="F21J9.9"/>
    <property type="match status" value="1"/>
</dbReference>
<keyword evidence="5" id="KW-1185">Reference proteome</keyword>
<evidence type="ECO:0000256" key="2">
    <source>
        <dbReference type="ARBA" id="ARBA00022679"/>
    </source>
</evidence>
<evidence type="ECO:0000313" key="4">
    <source>
        <dbReference type="EMBL" id="KAK8588863.1"/>
    </source>
</evidence>
<dbReference type="Pfam" id="PF02458">
    <property type="entry name" value="Transferase"/>
    <property type="match status" value="1"/>
</dbReference>
<organism evidence="4 5">
    <name type="scientific">Hibiscus sabdariffa</name>
    <name type="common">roselle</name>
    <dbReference type="NCBI Taxonomy" id="183260"/>
    <lineage>
        <taxon>Eukaryota</taxon>
        <taxon>Viridiplantae</taxon>
        <taxon>Streptophyta</taxon>
        <taxon>Embryophyta</taxon>
        <taxon>Tracheophyta</taxon>
        <taxon>Spermatophyta</taxon>
        <taxon>Magnoliopsida</taxon>
        <taxon>eudicotyledons</taxon>
        <taxon>Gunneridae</taxon>
        <taxon>Pentapetalae</taxon>
        <taxon>rosids</taxon>
        <taxon>malvids</taxon>
        <taxon>Malvales</taxon>
        <taxon>Malvaceae</taxon>
        <taxon>Malvoideae</taxon>
        <taxon>Hibiscus</taxon>
    </lineage>
</organism>
<keyword evidence="2" id="KW-0808">Transferase</keyword>
<dbReference type="InterPro" id="IPR023213">
    <property type="entry name" value="CAT-like_dom_sf"/>
</dbReference>
<evidence type="ECO:0000256" key="3">
    <source>
        <dbReference type="ARBA" id="ARBA00023315"/>
    </source>
</evidence>
<gene>
    <name evidence="4" type="ORF">V6N12_023275</name>
</gene>
<reference evidence="4 5" key="1">
    <citation type="journal article" date="2024" name="G3 (Bethesda)">
        <title>Genome assembly of Hibiscus sabdariffa L. provides insights into metabolisms of medicinal natural products.</title>
        <authorList>
            <person name="Kim T."/>
        </authorList>
    </citation>
    <scope>NUCLEOTIDE SEQUENCE [LARGE SCALE GENOMIC DNA]</scope>
    <source>
        <strain evidence="4">TK-2024</strain>
        <tissue evidence="4">Old leaves</tissue>
    </source>
</reference>
<dbReference type="Gene3D" id="3.30.559.10">
    <property type="entry name" value="Chloramphenicol acetyltransferase-like domain"/>
    <property type="match status" value="1"/>
</dbReference>
<evidence type="ECO:0000256" key="1">
    <source>
        <dbReference type="ARBA" id="ARBA00009861"/>
    </source>
</evidence>
<comment type="caution">
    <text evidence="4">The sequence shown here is derived from an EMBL/GenBank/DDBJ whole genome shotgun (WGS) entry which is preliminary data.</text>
</comment>
<protein>
    <submittedName>
        <fullName evidence="4">Uncharacterized protein</fullName>
    </submittedName>
</protein>
<name>A0ABR2FXK6_9ROSI</name>
<dbReference type="EMBL" id="JBBPBM010000004">
    <property type="protein sequence ID" value="KAK8588863.1"/>
    <property type="molecule type" value="Genomic_DNA"/>
</dbReference>
<proteinExistence type="inferred from homology"/>
<sequence length="165" mass="18638">MLASRVASGRSKPSVLTQAINLRPRLKSRLPQHIVGNLICNVGSTYNSAKRDIELDHLAYLLKFMTNQYNPLIHIATRGEFNIFVCTNWLNTLDGNSVDFGWGEPTSWNVWRTEIQYHSFSNAFVLKEMVTLEAKTMHVLEHNSEFLAFASPASGPTPYPNKSKV</sequence>
<evidence type="ECO:0000313" key="5">
    <source>
        <dbReference type="Proteomes" id="UP001472677"/>
    </source>
</evidence>
<dbReference type="PANTHER" id="PTHR31623:SF36">
    <property type="entry name" value="STEMMADENINE O-ACETYLTRANSFERASE-LIKE"/>
    <property type="match status" value="1"/>
</dbReference>
<keyword evidence="3" id="KW-0012">Acyltransferase</keyword>
<dbReference type="Proteomes" id="UP001472677">
    <property type="component" value="Unassembled WGS sequence"/>
</dbReference>
<comment type="similarity">
    <text evidence="1">Belongs to the plant acyltransferase family.</text>
</comment>
<accession>A0ABR2FXK6</accession>